<evidence type="ECO:0000256" key="1">
    <source>
        <dbReference type="SAM" id="MobiDB-lite"/>
    </source>
</evidence>
<reference evidence="3 4" key="1">
    <citation type="journal article" date="2015" name="BMC Genomics">
        <title>Insights from the genome of Ophiocordyceps polyrhachis-furcata to pathogenicity and host specificity in insect fungi.</title>
        <authorList>
            <person name="Wichadakul D."/>
            <person name="Kobmoo N."/>
            <person name="Ingsriswang S."/>
            <person name="Tangphatsornruang S."/>
            <person name="Chantasingh D."/>
            <person name="Luangsa-ard J.J."/>
            <person name="Eurwilaichitr L."/>
        </authorList>
    </citation>
    <scope>NUCLEOTIDE SEQUENCE [LARGE SCALE GENOMIC DNA]</scope>
    <source>
        <strain evidence="3 4">BCC 54312</strain>
    </source>
</reference>
<protein>
    <recommendedName>
        <fullName evidence="2">CBF1-interacting co-repressor CIR N-terminal domain-containing protein</fullName>
    </recommendedName>
</protein>
<keyword evidence="4" id="KW-1185">Reference proteome</keyword>
<feature type="compositionally biased region" description="Basic residues" evidence="1">
    <location>
        <begin position="75"/>
        <end position="87"/>
    </location>
</feature>
<dbReference type="OrthoDB" id="2159131at2759"/>
<feature type="compositionally biased region" description="Basic and acidic residues" evidence="1">
    <location>
        <begin position="33"/>
        <end position="49"/>
    </location>
</feature>
<evidence type="ECO:0000313" key="3">
    <source>
        <dbReference type="EMBL" id="RCI14257.1"/>
    </source>
</evidence>
<evidence type="ECO:0000313" key="4">
    <source>
        <dbReference type="Proteomes" id="UP000253664"/>
    </source>
</evidence>
<feature type="compositionally biased region" description="Basic residues" evidence="1">
    <location>
        <begin position="265"/>
        <end position="274"/>
    </location>
</feature>
<feature type="compositionally biased region" description="Basic and acidic residues" evidence="1">
    <location>
        <begin position="316"/>
        <end position="367"/>
    </location>
</feature>
<gene>
    <name evidence="3" type="ORF">L249_6171</name>
</gene>
<dbReference type="PANTHER" id="PTHR22093">
    <property type="entry name" value="LEUKOCYTE RECEPTOR CLUSTER LRC MEMBER 1"/>
    <property type="match status" value="1"/>
</dbReference>
<name>A0A367LIQ5_9HYPO</name>
<comment type="caution">
    <text evidence="3">The sequence shown here is derived from an EMBL/GenBank/DDBJ whole genome shotgun (WGS) entry which is preliminary data.</text>
</comment>
<accession>A0A367LIQ5</accession>
<dbReference type="AlphaFoldDB" id="A0A367LIQ5"/>
<feature type="compositionally biased region" description="Basic residues" evidence="1">
    <location>
        <begin position="303"/>
        <end position="315"/>
    </location>
</feature>
<organism evidence="3 4">
    <name type="scientific">Ophiocordyceps polyrhachis-furcata BCC 54312</name>
    <dbReference type="NCBI Taxonomy" id="1330021"/>
    <lineage>
        <taxon>Eukaryota</taxon>
        <taxon>Fungi</taxon>
        <taxon>Dikarya</taxon>
        <taxon>Ascomycota</taxon>
        <taxon>Pezizomycotina</taxon>
        <taxon>Sordariomycetes</taxon>
        <taxon>Hypocreomycetidae</taxon>
        <taxon>Hypocreales</taxon>
        <taxon>Ophiocordycipitaceae</taxon>
        <taxon>Ophiocordyceps</taxon>
    </lineage>
</organism>
<feature type="compositionally biased region" description="Basic and acidic residues" evidence="1">
    <location>
        <begin position="95"/>
        <end position="112"/>
    </location>
</feature>
<feature type="compositionally biased region" description="Polar residues" evidence="1">
    <location>
        <begin position="113"/>
        <end position="123"/>
    </location>
</feature>
<feature type="domain" description="CBF1-interacting co-repressor CIR N-terminal" evidence="2">
    <location>
        <begin position="10"/>
        <end position="46"/>
    </location>
</feature>
<feature type="region of interest" description="Disordered" evidence="1">
    <location>
        <begin position="240"/>
        <end position="367"/>
    </location>
</feature>
<dbReference type="InterPro" id="IPR039875">
    <property type="entry name" value="LENG1-like"/>
</dbReference>
<dbReference type="Proteomes" id="UP000253664">
    <property type="component" value="Unassembled WGS sequence"/>
</dbReference>
<sequence length="367" mass="43627">MPLHLLGKKSWNVYNPENIARVRRDEAIAKAAEDAKEQRLQQIDSERRLAILRGEAPPPLESGRDDDDEAEIPHRSKKSGSGRKRKRQGEDDTDFELRLAREKNRETERHGQEPQQRVVTSSAPIVDGAGHIDLFGDERSRAHAEKNAEVEAESRRRQQEYRDQYRMRLASAAGKSGPSEPWYSQQDLVAATTEVPYKDVWGREDPQRKQRQVQRLAADDPLVIMNKGVSRIRELKAERKRLQEEREEELRSLKRCQRREDERRRSRSPRRRRDERRTGSRQERETRSRYDRDTNSRDDGKTRSRHHDRGTRSRHHDWEMRPRSDREKRSSDDRDIPSRYDRKQQHDEQSRSSGESRSKHYRDRYDS</sequence>
<proteinExistence type="predicted"/>
<feature type="region of interest" description="Disordered" evidence="1">
    <location>
        <begin position="33"/>
        <end position="131"/>
    </location>
</feature>
<dbReference type="STRING" id="1330021.A0A367LIQ5"/>
<dbReference type="InterPro" id="IPR019339">
    <property type="entry name" value="CIR_N_dom"/>
</dbReference>
<dbReference type="SMART" id="SM01083">
    <property type="entry name" value="Cir_N"/>
    <property type="match status" value="1"/>
</dbReference>
<dbReference type="EMBL" id="LKCN02000004">
    <property type="protein sequence ID" value="RCI14257.1"/>
    <property type="molecule type" value="Genomic_DNA"/>
</dbReference>
<feature type="compositionally biased region" description="Basic and acidic residues" evidence="1">
    <location>
        <begin position="275"/>
        <end position="302"/>
    </location>
</feature>
<feature type="compositionally biased region" description="Basic and acidic residues" evidence="1">
    <location>
        <begin position="240"/>
        <end position="264"/>
    </location>
</feature>
<evidence type="ECO:0000259" key="2">
    <source>
        <dbReference type="SMART" id="SM01083"/>
    </source>
</evidence>
<dbReference type="PANTHER" id="PTHR22093:SF0">
    <property type="entry name" value="LEUKOCYTE RECEPTOR CLUSTER MEMBER 1"/>
    <property type="match status" value="1"/>
</dbReference>